<name>A0A1T4PVV4_9ACTN</name>
<dbReference type="AlphaFoldDB" id="A0A1T4PVV4"/>
<keyword evidence="2" id="KW-0472">Membrane</keyword>
<gene>
    <name evidence="4" type="ORF">SAMN02745673_02028</name>
</gene>
<keyword evidence="5" id="KW-1185">Reference proteome</keyword>
<organism evidence="4 5">
    <name type="scientific">Marinactinospora thermotolerans DSM 45154</name>
    <dbReference type="NCBI Taxonomy" id="1122192"/>
    <lineage>
        <taxon>Bacteria</taxon>
        <taxon>Bacillati</taxon>
        <taxon>Actinomycetota</taxon>
        <taxon>Actinomycetes</taxon>
        <taxon>Streptosporangiales</taxon>
        <taxon>Nocardiopsidaceae</taxon>
        <taxon>Marinactinospora</taxon>
    </lineage>
</organism>
<feature type="domain" description="DUF418" evidence="3">
    <location>
        <begin position="332"/>
        <end position="431"/>
    </location>
</feature>
<feature type="transmembrane region" description="Helical" evidence="2">
    <location>
        <begin position="60"/>
        <end position="77"/>
    </location>
</feature>
<feature type="transmembrane region" description="Helical" evidence="2">
    <location>
        <begin position="118"/>
        <end position="139"/>
    </location>
</feature>
<feature type="region of interest" description="Disordered" evidence="1">
    <location>
        <begin position="1"/>
        <end position="32"/>
    </location>
</feature>
<feature type="transmembrane region" description="Helical" evidence="2">
    <location>
        <begin position="83"/>
        <end position="106"/>
    </location>
</feature>
<feature type="compositionally biased region" description="Basic and acidic residues" evidence="1">
    <location>
        <begin position="10"/>
        <end position="30"/>
    </location>
</feature>
<evidence type="ECO:0000259" key="3">
    <source>
        <dbReference type="Pfam" id="PF04235"/>
    </source>
</evidence>
<evidence type="ECO:0000256" key="1">
    <source>
        <dbReference type="SAM" id="MobiDB-lite"/>
    </source>
</evidence>
<dbReference type="STRING" id="1122192.SAMN02745673_02028"/>
<dbReference type="Pfam" id="PF04235">
    <property type="entry name" value="DUF418"/>
    <property type="match status" value="1"/>
</dbReference>
<feature type="transmembrane region" description="Helical" evidence="2">
    <location>
        <begin position="336"/>
        <end position="354"/>
    </location>
</feature>
<feature type="transmembrane region" description="Helical" evidence="2">
    <location>
        <begin position="256"/>
        <end position="277"/>
    </location>
</feature>
<dbReference type="InterPro" id="IPR052529">
    <property type="entry name" value="Bact_Transport_Assoc"/>
</dbReference>
<evidence type="ECO:0000313" key="4">
    <source>
        <dbReference type="EMBL" id="SJZ95599.1"/>
    </source>
</evidence>
<feature type="transmembrane region" description="Helical" evidence="2">
    <location>
        <begin position="361"/>
        <end position="385"/>
    </location>
</feature>
<sequence length="442" mass="46350">MCVSNSSKQFSEHATGHDHDPGRQQEHGDTTRANALATRVRRLSTGGTGRLAGVDVARGLAVLGMFVVHVGVGWTLADGSNALYPIAAGRSAVLFALLAGVSIALLSGGARPKTGKDMGVALWRVVIRGLIMLPLGTALTMMGTPVSVILAYYAVFFVLAAPLMDERWRIVAGVAAVLGILGPILSFHLRRLIADEGPLAAPVQTINSYDPFVRLSGEGLVDFLLTGAYPAITWMPFVLAGLAIGRLDLRSTRVRWGLVGVGTGLAVLAYGVSWLALDVFGGRQRLAGAFDPTMGAPYGTEGVRQALYEGFPGTVPLSDWMWLLTAAPHSGTPVEVYGSGGVAIAVLGACLLAAPHLKWAVYPLASVGALALTVYVGHILVIKVAETGVLEGTPLAFVTWDLSVSVLLGSLVFATLWRSLVGRGPLEGPLHVVSSWAARRIP</sequence>
<feature type="transmembrane region" description="Helical" evidence="2">
    <location>
        <begin position="170"/>
        <end position="189"/>
    </location>
</feature>
<evidence type="ECO:0000256" key="2">
    <source>
        <dbReference type="SAM" id="Phobius"/>
    </source>
</evidence>
<feature type="transmembrane region" description="Helical" evidence="2">
    <location>
        <begin position="223"/>
        <end position="244"/>
    </location>
</feature>
<reference evidence="4 5" key="1">
    <citation type="submission" date="2017-02" db="EMBL/GenBank/DDBJ databases">
        <authorList>
            <person name="Peterson S.W."/>
        </authorList>
    </citation>
    <scope>NUCLEOTIDE SEQUENCE [LARGE SCALE GENOMIC DNA]</scope>
    <source>
        <strain evidence="4 5">DSM 45154</strain>
    </source>
</reference>
<keyword evidence="2" id="KW-1133">Transmembrane helix</keyword>
<accession>A0A1T4PVV4</accession>
<feature type="transmembrane region" description="Helical" evidence="2">
    <location>
        <begin position="145"/>
        <end position="163"/>
    </location>
</feature>
<feature type="transmembrane region" description="Helical" evidence="2">
    <location>
        <begin position="397"/>
        <end position="417"/>
    </location>
</feature>
<dbReference type="PANTHER" id="PTHR30590:SF3">
    <property type="entry name" value="HYPOTHETICAL MEMBRANE SPANNING PROTEIN"/>
    <property type="match status" value="1"/>
</dbReference>
<evidence type="ECO:0000313" key="5">
    <source>
        <dbReference type="Proteomes" id="UP000190637"/>
    </source>
</evidence>
<dbReference type="PANTHER" id="PTHR30590">
    <property type="entry name" value="INNER MEMBRANE PROTEIN"/>
    <property type="match status" value="1"/>
</dbReference>
<protein>
    <submittedName>
        <fullName evidence="4">Uncharacterized membrane protein YeiB</fullName>
    </submittedName>
</protein>
<proteinExistence type="predicted"/>
<dbReference type="Proteomes" id="UP000190637">
    <property type="component" value="Unassembled WGS sequence"/>
</dbReference>
<dbReference type="EMBL" id="FUWS01000004">
    <property type="protein sequence ID" value="SJZ95599.1"/>
    <property type="molecule type" value="Genomic_DNA"/>
</dbReference>
<dbReference type="InterPro" id="IPR007349">
    <property type="entry name" value="DUF418"/>
</dbReference>
<keyword evidence="2" id="KW-0812">Transmembrane</keyword>